<dbReference type="OrthoDB" id="7875923at2"/>
<proteinExistence type="predicted"/>
<dbReference type="RefSeq" id="WP_143987919.1">
    <property type="nucleotide sequence ID" value="NZ_CP041692.1"/>
</dbReference>
<dbReference type="GO" id="GO:0016887">
    <property type="term" value="F:ATP hydrolysis activity"/>
    <property type="evidence" value="ECO:0007669"/>
    <property type="project" value="InterPro"/>
</dbReference>
<dbReference type="AlphaFoldDB" id="A0A516Q3F4"/>
<dbReference type="Gene3D" id="3.40.50.300">
    <property type="entry name" value="P-loop containing nucleotide triphosphate hydrolases"/>
    <property type="match status" value="1"/>
</dbReference>
<dbReference type="EMBL" id="CP041692">
    <property type="protein sequence ID" value="QDP97965.1"/>
    <property type="molecule type" value="Genomic_DNA"/>
</dbReference>
<dbReference type="InterPro" id="IPR050107">
    <property type="entry name" value="ABC_carbohydrate_import_ATPase"/>
</dbReference>
<dbReference type="PANTHER" id="PTHR43790">
    <property type="entry name" value="CARBOHYDRATE TRANSPORT ATP-BINDING PROTEIN MG119-RELATED"/>
    <property type="match status" value="1"/>
</dbReference>
<evidence type="ECO:0000313" key="4">
    <source>
        <dbReference type="EMBL" id="QDP97965.1"/>
    </source>
</evidence>
<organism evidence="4 5">
    <name type="scientific">Microlunatus elymi</name>
    <dbReference type="NCBI Taxonomy" id="2596828"/>
    <lineage>
        <taxon>Bacteria</taxon>
        <taxon>Bacillati</taxon>
        <taxon>Actinomycetota</taxon>
        <taxon>Actinomycetes</taxon>
        <taxon>Propionibacteriales</taxon>
        <taxon>Propionibacteriaceae</taxon>
        <taxon>Microlunatus</taxon>
    </lineage>
</organism>
<evidence type="ECO:0000256" key="1">
    <source>
        <dbReference type="ARBA" id="ARBA00022741"/>
    </source>
</evidence>
<keyword evidence="5" id="KW-1185">Reference proteome</keyword>
<dbReference type="InterPro" id="IPR017871">
    <property type="entry name" value="ABC_transporter-like_CS"/>
</dbReference>
<evidence type="ECO:0000313" key="5">
    <source>
        <dbReference type="Proteomes" id="UP000319263"/>
    </source>
</evidence>
<sequence length="269" mass="29330">MTDDATADRPAVDQPGEVLRAEGITKSFGSVIALRGVDLHLAPGEVLGVVGDNGAGKSTLVKIITGYQPPDGGQLYVDGQPVNFRTVTDARRYGIETVFQDLALVDELPVYHNLFLNRETTVAGPLRLLNNRRMRAEARRYLTDIGVDIPSVDVPVEKLSGGQRQAIAVARATRQPGIKILLLDEPLAAMGAKEASLIIALVKSLAQSRGVSMLVIDHNYTHIFELCDRVNVIQQGRVTLDQKTNETSVVELTEYMVSSFRKQIEAAQQ</sequence>
<evidence type="ECO:0000256" key="2">
    <source>
        <dbReference type="ARBA" id="ARBA00022840"/>
    </source>
</evidence>
<dbReference type="CDD" id="cd03216">
    <property type="entry name" value="ABC_Carb_Monos_I"/>
    <property type="match status" value="1"/>
</dbReference>
<keyword evidence="1" id="KW-0547">Nucleotide-binding</keyword>
<name>A0A516Q3F4_9ACTN</name>
<dbReference type="SUPFAM" id="SSF52540">
    <property type="entry name" value="P-loop containing nucleoside triphosphate hydrolases"/>
    <property type="match status" value="1"/>
</dbReference>
<dbReference type="KEGG" id="mik:FOE78_20515"/>
<accession>A0A516Q3F4</accession>
<evidence type="ECO:0000259" key="3">
    <source>
        <dbReference type="PROSITE" id="PS50893"/>
    </source>
</evidence>
<gene>
    <name evidence="4" type="ORF">FOE78_20515</name>
</gene>
<dbReference type="PANTHER" id="PTHR43790:SF8">
    <property type="entry name" value="SUGAR ABC TRANSPORTER ATP-BINDING PROTEIN"/>
    <property type="match status" value="1"/>
</dbReference>
<keyword evidence="2 4" id="KW-0067">ATP-binding</keyword>
<reference evidence="4 5" key="1">
    <citation type="submission" date="2019-07" db="EMBL/GenBank/DDBJ databases">
        <title>Microlunatus dokdonensis sp. nov. isolated from the rhizospheric soil of the wild plant Elymus tsukushiensis.</title>
        <authorList>
            <person name="Ghim S.-Y."/>
            <person name="Hwang Y.-J."/>
            <person name="Son J.-S."/>
            <person name="Shin J.-H."/>
        </authorList>
    </citation>
    <scope>NUCLEOTIDE SEQUENCE [LARGE SCALE GENOMIC DNA]</scope>
    <source>
        <strain evidence="4 5">KUDC0627</strain>
    </source>
</reference>
<dbReference type="InterPro" id="IPR003593">
    <property type="entry name" value="AAA+_ATPase"/>
</dbReference>
<dbReference type="PROSITE" id="PS00211">
    <property type="entry name" value="ABC_TRANSPORTER_1"/>
    <property type="match status" value="1"/>
</dbReference>
<dbReference type="PROSITE" id="PS50893">
    <property type="entry name" value="ABC_TRANSPORTER_2"/>
    <property type="match status" value="1"/>
</dbReference>
<dbReference type="InterPro" id="IPR027417">
    <property type="entry name" value="P-loop_NTPase"/>
</dbReference>
<dbReference type="SMART" id="SM00382">
    <property type="entry name" value="AAA"/>
    <property type="match status" value="1"/>
</dbReference>
<protein>
    <submittedName>
        <fullName evidence="4">Sugar ABC transporter ATP-binding protein</fullName>
    </submittedName>
</protein>
<dbReference type="Proteomes" id="UP000319263">
    <property type="component" value="Chromosome"/>
</dbReference>
<dbReference type="InterPro" id="IPR003439">
    <property type="entry name" value="ABC_transporter-like_ATP-bd"/>
</dbReference>
<feature type="domain" description="ABC transporter" evidence="3">
    <location>
        <begin position="19"/>
        <end position="260"/>
    </location>
</feature>
<dbReference type="GO" id="GO:0005524">
    <property type="term" value="F:ATP binding"/>
    <property type="evidence" value="ECO:0007669"/>
    <property type="project" value="UniProtKB-KW"/>
</dbReference>
<dbReference type="Pfam" id="PF00005">
    <property type="entry name" value="ABC_tran"/>
    <property type="match status" value="1"/>
</dbReference>